<dbReference type="Proteomes" id="UP000663864">
    <property type="component" value="Unassembled WGS sequence"/>
</dbReference>
<name>A0A815GCS3_9BILA</name>
<sequence>MKPDARFCAQLIVEEFSAHKPITIFDQITSTDFLEQRARVIVADDLYTYHHRYPYNASSPPETIPVSDLLDEMDNLFISRDFGQELRPHLILHITVGTVRAQHSEFKYAFVQITNQITRHIYINKMNGKDVTIVDPIIWIWKKKDDGLSRSYKNYKDGLISNILSQLKSDNEN</sequence>
<reference evidence="1" key="1">
    <citation type="submission" date="2021-02" db="EMBL/GenBank/DDBJ databases">
        <authorList>
            <person name="Nowell W R."/>
        </authorList>
    </citation>
    <scope>NUCLEOTIDE SEQUENCE</scope>
</reference>
<gene>
    <name evidence="1" type="ORF">ZHD862_LOCUS29851</name>
</gene>
<dbReference type="EMBL" id="CAJNOT010002699">
    <property type="protein sequence ID" value="CAF1337136.1"/>
    <property type="molecule type" value="Genomic_DNA"/>
</dbReference>
<protein>
    <submittedName>
        <fullName evidence="1">Uncharacterized protein</fullName>
    </submittedName>
</protein>
<evidence type="ECO:0000313" key="2">
    <source>
        <dbReference type="Proteomes" id="UP000663864"/>
    </source>
</evidence>
<comment type="caution">
    <text evidence="1">The sequence shown here is derived from an EMBL/GenBank/DDBJ whole genome shotgun (WGS) entry which is preliminary data.</text>
</comment>
<evidence type="ECO:0000313" key="1">
    <source>
        <dbReference type="EMBL" id="CAF1337136.1"/>
    </source>
</evidence>
<accession>A0A815GCS3</accession>
<proteinExistence type="predicted"/>
<dbReference type="AlphaFoldDB" id="A0A815GCS3"/>
<organism evidence="1 2">
    <name type="scientific">Rotaria sordida</name>
    <dbReference type="NCBI Taxonomy" id="392033"/>
    <lineage>
        <taxon>Eukaryota</taxon>
        <taxon>Metazoa</taxon>
        <taxon>Spiralia</taxon>
        <taxon>Gnathifera</taxon>
        <taxon>Rotifera</taxon>
        <taxon>Eurotatoria</taxon>
        <taxon>Bdelloidea</taxon>
        <taxon>Philodinida</taxon>
        <taxon>Philodinidae</taxon>
        <taxon>Rotaria</taxon>
    </lineage>
</organism>